<feature type="compositionally biased region" description="Acidic residues" evidence="1">
    <location>
        <begin position="285"/>
        <end position="298"/>
    </location>
</feature>
<evidence type="ECO:0000256" key="1">
    <source>
        <dbReference type="SAM" id="MobiDB-lite"/>
    </source>
</evidence>
<evidence type="ECO:0000313" key="2">
    <source>
        <dbReference type="EMBL" id="KAL1794663.1"/>
    </source>
</evidence>
<dbReference type="GeneID" id="96086801"/>
<sequence length="378" mass="43799">MGIAEPVDRRPVTNGIFNPIYESVDTDLYLDSIDTKTVGLFRPPFEYAPGQTGWKWHKDGWCSAFSGALLQKGIKKTADEVRTTYEKLLNDSNNKAKISSLLYDPADRDTAVFKDEAAASFMATYGDDDNPYSLIIICPYVRADGIDWERIYDTHNRPPIYSRWSTGEQALYEPIVLMCLPQLETKLGRESYNKSVDWFTMDPLVGSKFSQEVMYQSTVWTEEKLQLYIGHNKFPEELGTEAFRKAFVRIHRMVALGYPIHDRDLHSYIEQYGKHLLKVQKYEQSDSEEEKEEEEGEEKNDSRPVFTFEPNMGGYQVPYRVVTGIILNPSFRARHIAEDWDDAIEAYIKWSVQKDDKLAEKCFDDFARELEYAAKNVW</sequence>
<keyword evidence="3" id="KW-1185">Reference proteome</keyword>
<reference evidence="2 3" key="1">
    <citation type="submission" date="2024-09" db="EMBL/GenBank/DDBJ databases">
        <title>T2T genomes of carrot and Alternaria dauci and their utility for understanding host-pathogen interaction during carrot leaf blight disease.</title>
        <authorList>
            <person name="Liu W."/>
            <person name="Xu S."/>
            <person name="Ou C."/>
            <person name="Liu X."/>
            <person name="Zhuang F."/>
            <person name="Deng X.W."/>
        </authorList>
    </citation>
    <scope>NUCLEOTIDE SEQUENCE [LARGE SCALE GENOMIC DNA]</scope>
    <source>
        <strain evidence="2 3">A2016</strain>
    </source>
</reference>
<gene>
    <name evidence="2" type="ORF">ACET3X_006479</name>
</gene>
<proteinExistence type="predicted"/>
<accession>A0ABR3UDW6</accession>
<dbReference type="Proteomes" id="UP001578633">
    <property type="component" value="Chromosome 6"/>
</dbReference>
<organism evidence="2 3">
    <name type="scientific">Alternaria dauci</name>
    <dbReference type="NCBI Taxonomy" id="48095"/>
    <lineage>
        <taxon>Eukaryota</taxon>
        <taxon>Fungi</taxon>
        <taxon>Dikarya</taxon>
        <taxon>Ascomycota</taxon>
        <taxon>Pezizomycotina</taxon>
        <taxon>Dothideomycetes</taxon>
        <taxon>Pleosporomycetidae</taxon>
        <taxon>Pleosporales</taxon>
        <taxon>Pleosporineae</taxon>
        <taxon>Pleosporaceae</taxon>
        <taxon>Alternaria</taxon>
        <taxon>Alternaria sect. Porri</taxon>
    </lineage>
</organism>
<name>A0ABR3UDW6_9PLEO</name>
<comment type="caution">
    <text evidence="2">The sequence shown here is derived from an EMBL/GenBank/DDBJ whole genome shotgun (WGS) entry which is preliminary data.</text>
</comment>
<evidence type="ECO:0000313" key="3">
    <source>
        <dbReference type="Proteomes" id="UP001578633"/>
    </source>
</evidence>
<dbReference type="RefSeq" id="XP_069305247.1">
    <property type="nucleotide sequence ID" value="XM_069452614.1"/>
</dbReference>
<protein>
    <submittedName>
        <fullName evidence="2">Uncharacterized protein</fullName>
    </submittedName>
</protein>
<dbReference type="EMBL" id="JBHGVX010000006">
    <property type="protein sequence ID" value="KAL1794663.1"/>
    <property type="molecule type" value="Genomic_DNA"/>
</dbReference>
<feature type="region of interest" description="Disordered" evidence="1">
    <location>
        <begin position="283"/>
        <end position="305"/>
    </location>
</feature>